<reference evidence="1 2" key="1">
    <citation type="journal article" date="2016" name="Front. Microbiol.">
        <title>Comparative Genomics Analysis of Streptomyces Species Reveals Their Adaptation to the Marine Environment and Their Diversity at the Genomic Level.</title>
        <authorList>
            <person name="Tian X."/>
            <person name="Zhang Z."/>
            <person name="Yang T."/>
            <person name="Chen M."/>
            <person name="Li J."/>
            <person name="Chen F."/>
            <person name="Yang J."/>
            <person name="Li W."/>
            <person name="Zhang B."/>
            <person name="Zhang Z."/>
            <person name="Wu J."/>
            <person name="Zhang C."/>
            <person name="Long L."/>
            <person name="Xiao J."/>
        </authorList>
    </citation>
    <scope>NUCLEOTIDE SEQUENCE [LARGE SCALE GENOMIC DNA]</scope>
    <source>
        <strain evidence="1 2">SCSIO 10390</strain>
    </source>
</reference>
<accession>A0A1E7JGT4</accession>
<gene>
    <name evidence="1" type="ORF">AN215_24880</name>
</gene>
<name>A0A1E7JGT4_9ACTN</name>
<dbReference type="STRING" id="933944.AN215_24880"/>
<keyword evidence="2" id="KW-1185">Reference proteome</keyword>
<dbReference type="EMBL" id="LJGT01000041">
    <property type="protein sequence ID" value="OEU85685.1"/>
    <property type="molecule type" value="Genomic_DNA"/>
</dbReference>
<dbReference type="OrthoDB" id="3203793at2"/>
<dbReference type="Pfam" id="PF20199">
    <property type="entry name" value="RepSA"/>
    <property type="match status" value="1"/>
</dbReference>
<dbReference type="PATRIC" id="fig|933944.5.peg.4361"/>
<organism evidence="1 2">
    <name type="scientific">Streptomyces abyssalis</name>
    <dbReference type="NCBI Taxonomy" id="933944"/>
    <lineage>
        <taxon>Bacteria</taxon>
        <taxon>Bacillati</taxon>
        <taxon>Actinomycetota</taxon>
        <taxon>Actinomycetes</taxon>
        <taxon>Kitasatosporales</taxon>
        <taxon>Streptomycetaceae</taxon>
        <taxon>Streptomyces</taxon>
    </lineage>
</organism>
<dbReference type="Proteomes" id="UP000176087">
    <property type="component" value="Unassembled WGS sequence"/>
</dbReference>
<comment type="caution">
    <text evidence="1">The sequence shown here is derived from an EMBL/GenBank/DDBJ whole genome shotgun (WGS) entry which is preliminary data.</text>
</comment>
<dbReference type="RefSeq" id="WP_070010914.1">
    <property type="nucleotide sequence ID" value="NZ_LJGS01000039.1"/>
</dbReference>
<proteinExistence type="predicted"/>
<sequence length="449" mass="49489">MTTHQVANLLDRATRPDFDAWRRRIVRLGGCTNPVHLVGRSVLVDTATGEALHEVGLDGADGRLMTACGNRRATVCPTCSRVYRADTYQLIRAGLTGGKDVPKEVDAHPRVFATLTAPGFGPVHTRRERGGRRLACRPRRSGETCRHGAGVGCYLRHAEHDPQLGEPLCARCYDYAGAVLWQAQAGELWHRFTLELRRELARMVGLSRTGFVNSARLSYAKVAEYQRRGLVHFHALIRLDGPEGPEMGPPVWATTDLLSAAVPQAVERVRVLAVGSDVVGRRLLRFGPQVDVQPVTSADIRGLSSAAVAAYIAKYATKGAESAGAVDRRIYRSADLAELPVRDHTLRMIGTCWWLGGLEPFEPLRLRRWAHMLGYRGHFSTKSRRYSTTLTALRDARTKHRAEEHRQRLGLTDRSTALVGDWRYAGRGYSAEAALIAASVREGRGGHGA</sequence>
<evidence type="ECO:0000313" key="1">
    <source>
        <dbReference type="EMBL" id="OEU85685.1"/>
    </source>
</evidence>
<dbReference type="AlphaFoldDB" id="A0A1E7JGT4"/>
<evidence type="ECO:0000313" key="2">
    <source>
        <dbReference type="Proteomes" id="UP000176087"/>
    </source>
</evidence>
<dbReference type="InterPro" id="IPR046828">
    <property type="entry name" value="RepSA"/>
</dbReference>
<protein>
    <submittedName>
        <fullName evidence="1">Replication initiation protein</fullName>
    </submittedName>
</protein>